<evidence type="ECO:0000313" key="2">
    <source>
        <dbReference type="Proteomes" id="UP001307839"/>
    </source>
</evidence>
<comment type="caution">
    <text evidence="1">The sequence shown here is derived from an EMBL/GenBank/DDBJ whole genome shotgun (WGS) entry which is preliminary data.</text>
</comment>
<sequence length="289" mass="31030">MSARLIVRKDTGELLFDTSKICYGLVKSGNMVAIETWPRKYLRSAQLDPNNGSNWMDSNRTGDTMFGFTITNAISPIVFIVGKGCLNGTAVSGSSMTFMYAGGSAATKFYCFDLMADNIAGRPYLKTWNEDGEITFNSLQPPLNVVDSVQAPSPPAANDQFGRKLLAYAGGRNELIRYQTATQDAQMHCVVDIALSAGIEYAAFLPFSRSATLWNTLTISGSMLSQCGVNEGAYGRTGGISFMFANSGGSPVSYPSMSASSPASYTAIPTDRIPIALVIRTTGLPFPYN</sequence>
<protein>
    <recommendedName>
        <fullName evidence="3">Phage tail protein</fullName>
    </recommendedName>
</protein>
<keyword evidence="2" id="KW-1185">Reference proteome</keyword>
<evidence type="ECO:0000313" key="1">
    <source>
        <dbReference type="EMBL" id="MEE1866950.1"/>
    </source>
</evidence>
<dbReference type="Proteomes" id="UP001307839">
    <property type="component" value="Unassembled WGS sequence"/>
</dbReference>
<evidence type="ECO:0008006" key="3">
    <source>
        <dbReference type="Google" id="ProtNLM"/>
    </source>
</evidence>
<dbReference type="AlphaFoldDB" id="A0AB35WQI0"/>
<dbReference type="EMBL" id="JAZDQP010000006">
    <property type="protein sequence ID" value="MEE1866950.1"/>
    <property type="molecule type" value="Genomic_DNA"/>
</dbReference>
<organism evidence="1 2">
    <name type="scientific">Pseudomonas auratipiscis</name>
    <dbReference type="NCBI Taxonomy" id="3115853"/>
    <lineage>
        <taxon>Bacteria</taxon>
        <taxon>Pseudomonadati</taxon>
        <taxon>Pseudomonadota</taxon>
        <taxon>Gammaproteobacteria</taxon>
        <taxon>Pseudomonadales</taxon>
        <taxon>Pseudomonadaceae</taxon>
        <taxon>Pseudomonas</taxon>
    </lineage>
</organism>
<dbReference type="RefSeq" id="WP_330079558.1">
    <property type="nucleotide sequence ID" value="NZ_JAZDCU010000025.1"/>
</dbReference>
<accession>A0AB35WQI0</accession>
<proteinExistence type="predicted"/>
<gene>
    <name evidence="1" type="ORF">V0R53_11150</name>
</gene>
<reference evidence="1 2" key="1">
    <citation type="submission" date="2024-01" db="EMBL/GenBank/DDBJ databases">
        <title>Unpublished Manusciprt.</title>
        <authorList>
            <person name="Duman M."/>
            <person name="Valdes E.G."/>
            <person name="Ajmi N."/>
            <person name="Altun S."/>
            <person name="Saticioglu I.B."/>
        </authorList>
    </citation>
    <scope>NUCLEOTIDE SEQUENCE [LARGE SCALE GENOMIC DNA]</scope>
    <source>
        <strain evidence="1 2">120P</strain>
    </source>
</reference>
<name>A0AB35WQI0_9PSED</name>